<evidence type="ECO:0000256" key="11">
    <source>
        <dbReference type="ARBA" id="ARBA00023180"/>
    </source>
</evidence>
<feature type="domain" description="Fucosyltransferase C-terminal" evidence="14">
    <location>
        <begin position="342"/>
        <end position="433"/>
    </location>
</feature>
<accession>A0A183C6Z5</accession>
<proteinExistence type="inferred from homology"/>
<evidence type="ECO:0000256" key="6">
    <source>
        <dbReference type="ARBA" id="ARBA00022692"/>
    </source>
</evidence>
<dbReference type="AlphaFoldDB" id="A0A183C6Z5"/>
<dbReference type="UniPathway" id="UPA00378"/>
<feature type="chain" id="PRO_5008147154" description="Fucosyltransferase" evidence="13">
    <location>
        <begin position="21"/>
        <end position="439"/>
    </location>
</feature>
<dbReference type="Proteomes" id="UP000050741">
    <property type="component" value="Unassembled WGS sequence"/>
</dbReference>
<dbReference type="Pfam" id="PF17039">
    <property type="entry name" value="Glyco_tran_10_N"/>
    <property type="match status" value="1"/>
</dbReference>
<dbReference type="GO" id="GO:0032580">
    <property type="term" value="C:Golgi cisterna membrane"/>
    <property type="evidence" value="ECO:0007669"/>
    <property type="project" value="UniProtKB-SubCell"/>
</dbReference>
<keyword evidence="4 12" id="KW-0328">Glycosyltransferase</keyword>
<dbReference type="PANTHER" id="PTHR48438">
    <property type="entry name" value="ALPHA-(1,3)-FUCOSYLTRANSFERASE C-RELATED"/>
    <property type="match status" value="1"/>
</dbReference>
<dbReference type="InterPro" id="IPR031481">
    <property type="entry name" value="Glyco_tran_10_N"/>
</dbReference>
<evidence type="ECO:0000313" key="16">
    <source>
        <dbReference type="Proteomes" id="UP000050741"/>
    </source>
</evidence>
<protein>
    <recommendedName>
        <fullName evidence="12">Fucosyltransferase</fullName>
        <ecNumber evidence="12">2.4.1.-</ecNumber>
    </recommendedName>
</protein>
<name>A0A183C6Z5_GLOPA</name>
<feature type="domain" description="Fucosyltransferase N-terminal" evidence="15">
    <location>
        <begin position="196"/>
        <end position="316"/>
    </location>
</feature>
<sequence>MILLTFWLLLIALKTCGVHGDEPSDKIWTMCENDLVTLDKNCQSRLICYQSKLAKDLGNWKTGNRFRVNNPNASIAYECAGNDGIKGWHAIRISNDSTGMVTLDASFSSKCLSNVSSNQKINITKELTSDDQSVGVDFCKALHFGALMIDFDGMAFQIAVLEIRQSIGKKDTKLCKTKCAAKLAQSTETVKHTSTKEPIVVMWNSEWLGGITTSGLLERGFPSYLPLTVENECPFKCQYTANRSLEDDSSMLVFHLNGVCPIYHWPKKRRHTQNYVMFTVESPVHSLKHYDRSIMTDTFFNTTVTYRRDSTVFMPYDLLVNITADTTIEDRWTEEEVRQIVKNKKKLAFQVVSNCNAPSGRNVLTKALQGMVNMDLYGACGGLSCDTNCYNSEMDNHLFYFAFENSVCHQYITEKFWNSLRKLTVPVVLHRAVFSGVFG</sequence>
<evidence type="ECO:0000256" key="4">
    <source>
        <dbReference type="ARBA" id="ARBA00022676"/>
    </source>
</evidence>
<keyword evidence="16" id="KW-1185">Reference proteome</keyword>
<keyword evidence="13" id="KW-0732">Signal</keyword>
<keyword evidence="5 12" id="KW-0808">Transferase</keyword>
<dbReference type="GO" id="GO:0008417">
    <property type="term" value="F:fucosyltransferase activity"/>
    <property type="evidence" value="ECO:0007669"/>
    <property type="project" value="InterPro"/>
</dbReference>
<evidence type="ECO:0000256" key="8">
    <source>
        <dbReference type="ARBA" id="ARBA00022989"/>
    </source>
</evidence>
<evidence type="ECO:0000256" key="10">
    <source>
        <dbReference type="ARBA" id="ARBA00023136"/>
    </source>
</evidence>
<evidence type="ECO:0000259" key="14">
    <source>
        <dbReference type="Pfam" id="PF00852"/>
    </source>
</evidence>
<keyword evidence="10" id="KW-0472">Membrane</keyword>
<evidence type="ECO:0000256" key="9">
    <source>
        <dbReference type="ARBA" id="ARBA00023034"/>
    </source>
</evidence>
<evidence type="ECO:0000256" key="2">
    <source>
        <dbReference type="ARBA" id="ARBA00004922"/>
    </source>
</evidence>
<dbReference type="Gene3D" id="3.40.50.11660">
    <property type="entry name" value="Glycosyl transferase family 10, C-terminal domain"/>
    <property type="match status" value="1"/>
</dbReference>
<dbReference type="Pfam" id="PF00852">
    <property type="entry name" value="Glyco_transf_10"/>
    <property type="match status" value="1"/>
</dbReference>
<evidence type="ECO:0000256" key="1">
    <source>
        <dbReference type="ARBA" id="ARBA00004447"/>
    </source>
</evidence>
<keyword evidence="7" id="KW-0735">Signal-anchor</keyword>
<dbReference type="InterPro" id="IPR055270">
    <property type="entry name" value="Glyco_tran_10_C"/>
</dbReference>
<evidence type="ECO:0000313" key="17">
    <source>
        <dbReference type="WBParaSite" id="GPLIN_000864100"/>
    </source>
</evidence>
<evidence type="ECO:0000256" key="5">
    <source>
        <dbReference type="ARBA" id="ARBA00022679"/>
    </source>
</evidence>
<dbReference type="PANTHER" id="PTHR48438:SF1">
    <property type="entry name" value="ALPHA-(1,3)-FUCOSYLTRANSFERASE C-RELATED"/>
    <property type="match status" value="1"/>
</dbReference>
<evidence type="ECO:0000256" key="13">
    <source>
        <dbReference type="SAM" id="SignalP"/>
    </source>
</evidence>
<dbReference type="InterPro" id="IPR038577">
    <property type="entry name" value="GT10-like_C_sf"/>
</dbReference>
<evidence type="ECO:0000259" key="15">
    <source>
        <dbReference type="Pfam" id="PF17039"/>
    </source>
</evidence>
<dbReference type="InterPro" id="IPR001503">
    <property type="entry name" value="Glyco_trans_10"/>
</dbReference>
<reference evidence="17" key="2">
    <citation type="submission" date="2016-06" db="UniProtKB">
        <authorList>
            <consortium name="WormBaseParasite"/>
        </authorList>
    </citation>
    <scope>IDENTIFICATION</scope>
</reference>
<evidence type="ECO:0000256" key="7">
    <source>
        <dbReference type="ARBA" id="ARBA00022968"/>
    </source>
</evidence>
<keyword evidence="11" id="KW-0325">Glycoprotein</keyword>
<comment type="pathway">
    <text evidence="2">Protein modification; protein glycosylation.</text>
</comment>
<dbReference type="WBParaSite" id="GPLIN_000864100">
    <property type="protein sequence ID" value="GPLIN_000864100"/>
    <property type="gene ID" value="GPLIN_000864100"/>
</dbReference>
<dbReference type="SUPFAM" id="SSF53756">
    <property type="entry name" value="UDP-Glycosyltransferase/glycogen phosphorylase"/>
    <property type="match status" value="1"/>
</dbReference>
<dbReference type="EC" id="2.4.1.-" evidence="12"/>
<evidence type="ECO:0000256" key="12">
    <source>
        <dbReference type="RuleBase" id="RU003832"/>
    </source>
</evidence>
<reference evidence="16" key="1">
    <citation type="submission" date="2014-05" db="EMBL/GenBank/DDBJ databases">
        <title>The genome and life-stage specific transcriptomes of Globodera pallida elucidate key aspects of plant parasitism by a cyst nematode.</title>
        <authorList>
            <person name="Cotton J.A."/>
            <person name="Lilley C.J."/>
            <person name="Jones L.M."/>
            <person name="Kikuchi T."/>
            <person name="Reid A.J."/>
            <person name="Thorpe P."/>
            <person name="Tsai I.J."/>
            <person name="Beasley H."/>
            <person name="Blok V."/>
            <person name="Cock P.J.A."/>
            <person name="Van den Akker S.E."/>
            <person name="Holroyd N."/>
            <person name="Hunt M."/>
            <person name="Mantelin S."/>
            <person name="Naghra H."/>
            <person name="Pain A."/>
            <person name="Palomares-Rius J.E."/>
            <person name="Zarowiecki M."/>
            <person name="Berriman M."/>
            <person name="Jones J.T."/>
            <person name="Urwin P.E."/>
        </authorList>
    </citation>
    <scope>NUCLEOTIDE SEQUENCE [LARGE SCALE GENOMIC DNA]</scope>
    <source>
        <strain evidence="16">Lindley</strain>
    </source>
</reference>
<keyword evidence="8" id="KW-1133">Transmembrane helix</keyword>
<keyword evidence="9 12" id="KW-0333">Golgi apparatus</keyword>
<evidence type="ECO:0000256" key="3">
    <source>
        <dbReference type="ARBA" id="ARBA00008919"/>
    </source>
</evidence>
<comment type="similarity">
    <text evidence="3 12">Belongs to the glycosyltransferase 10 family.</text>
</comment>
<comment type="subcellular location">
    <subcellularLocation>
        <location evidence="1 12">Golgi apparatus</location>
        <location evidence="1 12">Golgi stack membrane</location>
        <topology evidence="1 12">Single-pass type II membrane protein</topology>
    </subcellularLocation>
</comment>
<keyword evidence="6 12" id="KW-0812">Transmembrane</keyword>
<organism evidence="16 17">
    <name type="scientific">Globodera pallida</name>
    <name type="common">Potato cyst nematode worm</name>
    <name type="synonym">Heterodera pallida</name>
    <dbReference type="NCBI Taxonomy" id="36090"/>
    <lineage>
        <taxon>Eukaryota</taxon>
        <taxon>Metazoa</taxon>
        <taxon>Ecdysozoa</taxon>
        <taxon>Nematoda</taxon>
        <taxon>Chromadorea</taxon>
        <taxon>Rhabditida</taxon>
        <taxon>Tylenchina</taxon>
        <taxon>Tylenchomorpha</taxon>
        <taxon>Tylenchoidea</taxon>
        <taxon>Heteroderidae</taxon>
        <taxon>Heteroderinae</taxon>
        <taxon>Globodera</taxon>
    </lineage>
</organism>
<feature type="signal peptide" evidence="13">
    <location>
        <begin position="1"/>
        <end position="20"/>
    </location>
</feature>